<comment type="similarity">
    <text evidence="1">Belongs to the ROK (NagC/XylR) family.</text>
</comment>
<dbReference type="PANTHER" id="PTHR18964">
    <property type="entry name" value="ROK (REPRESSOR, ORF, KINASE) FAMILY"/>
    <property type="match status" value="1"/>
</dbReference>
<dbReference type="AlphaFoldDB" id="A0A7K0K0Z5"/>
<keyword evidence="3" id="KW-1185">Reference proteome</keyword>
<gene>
    <name evidence="2" type="ORF">FYJ63_00290</name>
</gene>
<dbReference type="Pfam" id="PF00480">
    <property type="entry name" value="ROK"/>
    <property type="match status" value="1"/>
</dbReference>
<dbReference type="Proteomes" id="UP000442535">
    <property type="component" value="Unassembled WGS sequence"/>
</dbReference>
<dbReference type="EMBL" id="VUMY01000001">
    <property type="protein sequence ID" value="MST48710.1"/>
    <property type="molecule type" value="Genomic_DNA"/>
</dbReference>
<proteinExistence type="inferred from homology"/>
<evidence type="ECO:0000313" key="2">
    <source>
        <dbReference type="EMBL" id="MST48710.1"/>
    </source>
</evidence>
<protein>
    <submittedName>
        <fullName evidence="2">ROK family protein</fullName>
    </submittedName>
</protein>
<dbReference type="Gene3D" id="3.30.420.40">
    <property type="match status" value="2"/>
</dbReference>
<reference evidence="2 3" key="1">
    <citation type="submission" date="2019-08" db="EMBL/GenBank/DDBJ databases">
        <title>In-depth cultivation of the pig gut microbiome towards novel bacterial diversity and tailored functional studies.</title>
        <authorList>
            <person name="Wylensek D."/>
            <person name="Hitch T.C.A."/>
            <person name="Clavel T."/>
        </authorList>
    </citation>
    <scope>NUCLEOTIDE SEQUENCE [LARGE SCALE GENOMIC DNA]</scope>
    <source>
        <strain evidence="2 3">RF-GAM-744-WT-7</strain>
    </source>
</reference>
<organism evidence="2 3">
    <name type="scientific">Mobiluncus porci</name>
    <dbReference type="NCBI Taxonomy" id="2652278"/>
    <lineage>
        <taxon>Bacteria</taxon>
        <taxon>Bacillati</taxon>
        <taxon>Actinomycetota</taxon>
        <taxon>Actinomycetes</taxon>
        <taxon>Actinomycetales</taxon>
        <taxon>Actinomycetaceae</taxon>
        <taxon>Mobiluncus</taxon>
    </lineage>
</organism>
<name>A0A7K0K0Z5_9ACTO</name>
<comment type="caution">
    <text evidence="2">The sequence shown here is derived from an EMBL/GenBank/DDBJ whole genome shotgun (WGS) entry which is preliminary data.</text>
</comment>
<accession>A0A7K0K0Z5</accession>
<evidence type="ECO:0000256" key="1">
    <source>
        <dbReference type="ARBA" id="ARBA00006479"/>
    </source>
</evidence>
<dbReference type="InterPro" id="IPR000600">
    <property type="entry name" value="ROK"/>
</dbReference>
<sequence>MVASFSPTAGFALGFDVGGTDAKIGFVSPEGILLHKRVVPTPRGGAAGLVNGLTEIYLELQGELHREEIVSAQDCPSLSLQAGQALREDLLCEVVGVDVPGILDEASGRTIRSANLGWGDFPMREELSETFGVPVVLGHDVRSGAYGEARFGAGGKDCFFVAVGTGISAGLILDGKLVSRGGCTGEIGQVLFANPDRDYPAAYPAFSEAEYVSMEQLASAGFTSVRYCALSGTDKLSPEAPDSKEVFARERRGDALAHHVVETGVQALTETLAAVVATLGPVPIVIGGGQSKEGESYLNRLREATASRLVNVAVPPFTLAKLGSDAQLLGIAAQALDKWEGTLAATTC</sequence>
<dbReference type="PANTHER" id="PTHR18964:SF169">
    <property type="entry name" value="N-ACETYLMANNOSAMINE KINASE"/>
    <property type="match status" value="1"/>
</dbReference>
<dbReference type="SUPFAM" id="SSF53067">
    <property type="entry name" value="Actin-like ATPase domain"/>
    <property type="match status" value="1"/>
</dbReference>
<dbReference type="InterPro" id="IPR043129">
    <property type="entry name" value="ATPase_NBD"/>
</dbReference>
<evidence type="ECO:0000313" key="3">
    <source>
        <dbReference type="Proteomes" id="UP000442535"/>
    </source>
</evidence>
<dbReference type="RefSeq" id="WP_154542644.1">
    <property type="nucleotide sequence ID" value="NZ_JAQYQY010000018.1"/>
</dbReference>